<organism evidence="1 2">
    <name type="scientific">Letharia lupina</name>
    <dbReference type="NCBI Taxonomy" id="560253"/>
    <lineage>
        <taxon>Eukaryota</taxon>
        <taxon>Fungi</taxon>
        <taxon>Dikarya</taxon>
        <taxon>Ascomycota</taxon>
        <taxon>Pezizomycotina</taxon>
        <taxon>Lecanoromycetes</taxon>
        <taxon>OSLEUM clade</taxon>
        <taxon>Lecanoromycetidae</taxon>
        <taxon>Lecanorales</taxon>
        <taxon>Lecanorineae</taxon>
        <taxon>Parmeliaceae</taxon>
        <taxon>Letharia</taxon>
    </lineage>
</organism>
<evidence type="ECO:0000313" key="1">
    <source>
        <dbReference type="EMBL" id="KAF6222652.1"/>
    </source>
</evidence>
<dbReference type="Proteomes" id="UP000593566">
    <property type="component" value="Unassembled WGS sequence"/>
</dbReference>
<dbReference type="RefSeq" id="XP_037151998.1">
    <property type="nucleotide sequence ID" value="XM_037291636.1"/>
</dbReference>
<protein>
    <submittedName>
        <fullName evidence="1">Uncharacterized protein</fullName>
    </submittedName>
</protein>
<evidence type="ECO:0000313" key="2">
    <source>
        <dbReference type="Proteomes" id="UP000593566"/>
    </source>
</evidence>
<comment type="caution">
    <text evidence="1">The sequence shown here is derived from an EMBL/GenBank/DDBJ whole genome shotgun (WGS) entry which is preliminary data.</text>
</comment>
<proteinExistence type="predicted"/>
<name>A0A8H6FBT6_9LECA</name>
<reference evidence="1 2" key="1">
    <citation type="journal article" date="2020" name="Genomics">
        <title>Complete, high-quality genomes from long-read metagenomic sequencing of two wolf lichen thalli reveals enigmatic genome architecture.</title>
        <authorList>
            <person name="McKenzie S.K."/>
            <person name="Walston R.F."/>
            <person name="Allen J.L."/>
        </authorList>
    </citation>
    <scope>NUCLEOTIDE SEQUENCE [LARGE SCALE GENOMIC DNA]</scope>
    <source>
        <strain evidence="1">WasteWater1</strain>
    </source>
</reference>
<dbReference type="GeneID" id="59329117"/>
<dbReference type="EMBL" id="JACCJB010000011">
    <property type="protein sequence ID" value="KAF6222652.1"/>
    <property type="molecule type" value="Genomic_DNA"/>
</dbReference>
<accession>A0A8H6FBT6</accession>
<gene>
    <name evidence="1" type="ORF">HO133_000699</name>
</gene>
<dbReference type="AlphaFoldDB" id="A0A8H6FBT6"/>
<keyword evidence="2" id="KW-1185">Reference proteome</keyword>
<sequence>MATKYDAVDTTAYPDIKITLWDVPNCGLKKPGDQVDPLHSGELFDTLPIAVNYVTSMNVTSYWLSRDLINDERLDWSECADTASCESVGDIKGQCTKFLLRTSPDSNGNALFANTCYFLAPSAHCVNLWDVTNVTGIMKPYVSERTSLR</sequence>